<evidence type="ECO:0008006" key="3">
    <source>
        <dbReference type="Google" id="ProtNLM"/>
    </source>
</evidence>
<keyword evidence="2" id="KW-1185">Reference proteome</keyword>
<protein>
    <recommendedName>
        <fullName evidence="3">Cytotoxin-like protein</fullName>
    </recommendedName>
</protein>
<gene>
    <name evidence="1" type="ORF">VKT23_007349</name>
</gene>
<reference evidence="1 2" key="1">
    <citation type="submission" date="2024-01" db="EMBL/GenBank/DDBJ databases">
        <title>A draft genome for the cacao thread blight pathogen Marasmiellus scandens.</title>
        <authorList>
            <person name="Baruah I.K."/>
            <person name="Leung J."/>
            <person name="Bukari Y."/>
            <person name="Amoako-Attah I."/>
            <person name="Meinhardt L.W."/>
            <person name="Bailey B.A."/>
            <person name="Cohen S.P."/>
        </authorList>
    </citation>
    <scope>NUCLEOTIDE SEQUENCE [LARGE SCALE GENOMIC DNA]</scope>
    <source>
        <strain evidence="1 2">GH-19</strain>
    </source>
</reference>
<proteinExistence type="predicted"/>
<organism evidence="1 2">
    <name type="scientific">Marasmiellus scandens</name>
    <dbReference type="NCBI Taxonomy" id="2682957"/>
    <lineage>
        <taxon>Eukaryota</taxon>
        <taxon>Fungi</taxon>
        <taxon>Dikarya</taxon>
        <taxon>Basidiomycota</taxon>
        <taxon>Agaricomycotina</taxon>
        <taxon>Agaricomycetes</taxon>
        <taxon>Agaricomycetidae</taxon>
        <taxon>Agaricales</taxon>
        <taxon>Marasmiineae</taxon>
        <taxon>Omphalotaceae</taxon>
        <taxon>Marasmiellus</taxon>
    </lineage>
</organism>
<evidence type="ECO:0000313" key="2">
    <source>
        <dbReference type="Proteomes" id="UP001498398"/>
    </source>
</evidence>
<dbReference type="EMBL" id="JBANRG010000010">
    <property type="protein sequence ID" value="KAK7462764.1"/>
    <property type="molecule type" value="Genomic_DNA"/>
</dbReference>
<name>A0ABR1JQT7_9AGAR</name>
<evidence type="ECO:0000313" key="1">
    <source>
        <dbReference type="EMBL" id="KAK7462764.1"/>
    </source>
</evidence>
<sequence length="286" mass="31299">MDCNSTKQAMTTAIVDLKDVLGTAPLSTNTEDTKPDDETATQVSDNELIFDIATKDAGTDPVSNYLVSLPVCSTIVNQKRHTLYYDVGSEVLYATATTYLVSVQNELLMSWSNGTERDQTYTQSYTTGFKSTTSTEVSAAISLAPSFEGVSVGGVDFGVKYFDSEETSSENTQSTTVTVAAQSDLFFYQRKYYLRTEVYFTLDAWNDLWLAGSNGGYHVQTAVIDSTISTRDYVTRSRALQGTATLNFDGQAKQGLFGVIVRKFENLTEKAKNTLRSIGINGSQQG</sequence>
<accession>A0ABR1JQT7</accession>
<dbReference type="Proteomes" id="UP001498398">
    <property type="component" value="Unassembled WGS sequence"/>
</dbReference>
<comment type="caution">
    <text evidence="1">The sequence shown here is derived from an EMBL/GenBank/DDBJ whole genome shotgun (WGS) entry which is preliminary data.</text>
</comment>